<evidence type="ECO:0000256" key="2">
    <source>
        <dbReference type="SAM" id="SignalP"/>
    </source>
</evidence>
<feature type="chain" id="PRO_5035159190" description="Phospholipase/carboxylesterase/thioesterase domain-containing protein" evidence="2">
    <location>
        <begin position="18"/>
        <end position="268"/>
    </location>
</feature>
<dbReference type="SUPFAM" id="SSF53474">
    <property type="entry name" value="alpha/beta-Hydrolases"/>
    <property type="match status" value="1"/>
</dbReference>
<evidence type="ECO:0000313" key="4">
    <source>
        <dbReference type="EMBL" id="CAH0366340.1"/>
    </source>
</evidence>
<keyword evidence="5" id="KW-1185">Reference proteome</keyword>
<dbReference type="Proteomes" id="UP000789595">
    <property type="component" value="Unassembled WGS sequence"/>
</dbReference>
<dbReference type="Pfam" id="PF02230">
    <property type="entry name" value="Abhydrolase_2"/>
    <property type="match status" value="1"/>
</dbReference>
<evidence type="ECO:0000259" key="3">
    <source>
        <dbReference type="Pfam" id="PF02230"/>
    </source>
</evidence>
<keyword evidence="1 2" id="KW-0732">Signal</keyword>
<dbReference type="InterPro" id="IPR003140">
    <property type="entry name" value="PLipase/COase/thioEstase"/>
</dbReference>
<dbReference type="GO" id="GO:0016787">
    <property type="term" value="F:hydrolase activity"/>
    <property type="evidence" value="ECO:0007669"/>
    <property type="project" value="InterPro"/>
</dbReference>
<feature type="signal peptide" evidence="2">
    <location>
        <begin position="1"/>
        <end position="17"/>
    </location>
</feature>
<dbReference type="PANTHER" id="PTHR43037">
    <property type="entry name" value="UNNAMED PRODUCT-RELATED"/>
    <property type="match status" value="1"/>
</dbReference>
<dbReference type="OrthoDB" id="2152248at2759"/>
<sequence length="268" mass="28856">MRGVLVIIVATAMASDGWDTLWWLPADGDVTPGKQVASHKTMPHLMFVPDGTPPAGGWPLLVFLHGQGESSPTPLPRVAIQGPPQTCGRAPGTMKMAVLSPQKPMSSQFYDNDVADDIEALVDHYVASQKLDVRRIYLTGLSQGSIGTWNLAAARPSRWAAIAPVSGGLRPPFKEAASALKDTPIWAFHAPNDVILPVAMSDKSVDACKRLATRTAEIKYTRDEAGGSDPSWAAAGIPDMPGHGGMNSLAYYPGELYEWLLQFRLKNK</sequence>
<accession>A0A8J2WUQ5</accession>
<feature type="domain" description="Phospholipase/carboxylesterase/thioesterase" evidence="3">
    <location>
        <begin position="112"/>
        <end position="217"/>
    </location>
</feature>
<dbReference type="InterPro" id="IPR029058">
    <property type="entry name" value="AB_hydrolase_fold"/>
</dbReference>
<gene>
    <name evidence="4" type="ORF">PECAL_1P28270</name>
</gene>
<dbReference type="EMBL" id="CAKKNE010000001">
    <property type="protein sequence ID" value="CAH0366340.1"/>
    <property type="molecule type" value="Genomic_DNA"/>
</dbReference>
<dbReference type="AlphaFoldDB" id="A0A8J2WUQ5"/>
<dbReference type="InterPro" id="IPR050955">
    <property type="entry name" value="Plant_Biomass_Hydrol_Est"/>
</dbReference>
<name>A0A8J2WUQ5_9STRA</name>
<dbReference type="PANTHER" id="PTHR43037:SF1">
    <property type="entry name" value="BLL1128 PROTEIN"/>
    <property type="match status" value="1"/>
</dbReference>
<protein>
    <recommendedName>
        <fullName evidence="3">Phospholipase/carboxylesterase/thioesterase domain-containing protein</fullName>
    </recommendedName>
</protein>
<reference evidence="4" key="1">
    <citation type="submission" date="2021-11" db="EMBL/GenBank/DDBJ databases">
        <authorList>
            <consortium name="Genoscope - CEA"/>
            <person name="William W."/>
        </authorList>
    </citation>
    <scope>NUCLEOTIDE SEQUENCE</scope>
</reference>
<proteinExistence type="predicted"/>
<dbReference type="Gene3D" id="3.40.50.1820">
    <property type="entry name" value="alpha/beta hydrolase"/>
    <property type="match status" value="1"/>
</dbReference>
<organism evidence="4 5">
    <name type="scientific">Pelagomonas calceolata</name>
    <dbReference type="NCBI Taxonomy" id="35677"/>
    <lineage>
        <taxon>Eukaryota</taxon>
        <taxon>Sar</taxon>
        <taxon>Stramenopiles</taxon>
        <taxon>Ochrophyta</taxon>
        <taxon>Pelagophyceae</taxon>
        <taxon>Pelagomonadales</taxon>
        <taxon>Pelagomonadaceae</taxon>
        <taxon>Pelagomonas</taxon>
    </lineage>
</organism>
<comment type="caution">
    <text evidence="4">The sequence shown here is derived from an EMBL/GenBank/DDBJ whole genome shotgun (WGS) entry which is preliminary data.</text>
</comment>
<evidence type="ECO:0000256" key="1">
    <source>
        <dbReference type="ARBA" id="ARBA00022729"/>
    </source>
</evidence>
<evidence type="ECO:0000313" key="5">
    <source>
        <dbReference type="Proteomes" id="UP000789595"/>
    </source>
</evidence>